<dbReference type="RefSeq" id="WP_157079633.1">
    <property type="nucleotide sequence ID" value="NZ_CBCRUZ010000003.1"/>
</dbReference>
<name>A0ABX8SCL8_9ACTN</name>
<accession>A0ABX8SCL8</accession>
<dbReference type="EMBL" id="CP079105">
    <property type="protein sequence ID" value="QXQ14345.1"/>
    <property type="molecule type" value="Genomic_DNA"/>
</dbReference>
<dbReference type="Proteomes" id="UP000887023">
    <property type="component" value="Chromosome"/>
</dbReference>
<proteinExistence type="predicted"/>
<organism evidence="1 2">
    <name type="scientific">Skermania pinensis</name>
    <dbReference type="NCBI Taxonomy" id="39122"/>
    <lineage>
        <taxon>Bacteria</taxon>
        <taxon>Bacillati</taxon>
        <taxon>Actinomycetota</taxon>
        <taxon>Actinomycetes</taxon>
        <taxon>Mycobacteriales</taxon>
        <taxon>Gordoniaceae</taxon>
        <taxon>Skermania</taxon>
    </lineage>
</organism>
<reference evidence="1" key="1">
    <citation type="submission" date="2021-07" db="EMBL/GenBank/DDBJ databases">
        <title>Candidatus Kaistella beijingensis sp. nov. isolated from a municipal wastewater treatment plant is involved in sludge foaming.</title>
        <authorList>
            <person name="Song Y."/>
            <person name="Liu S.-J."/>
        </authorList>
    </citation>
    <scope>NUCLEOTIDE SEQUENCE</scope>
    <source>
        <strain evidence="1">DSM 43998</strain>
    </source>
</reference>
<evidence type="ECO:0000313" key="1">
    <source>
        <dbReference type="EMBL" id="QXQ14345.1"/>
    </source>
</evidence>
<keyword evidence="2" id="KW-1185">Reference proteome</keyword>
<protein>
    <submittedName>
        <fullName evidence="1">Uncharacterized protein</fullName>
    </submittedName>
</protein>
<gene>
    <name evidence="1" type="ORF">KV203_02670</name>
</gene>
<evidence type="ECO:0000313" key="2">
    <source>
        <dbReference type="Proteomes" id="UP000887023"/>
    </source>
</evidence>
<sequence>MHFPRRVGGLRTGVFGTAVLADAVRGLDADLAQSIERGRRWRQVFPGAFRSTTALSAAAGDARIDIANDGLRSVRSLLRFGSADQPLSGAATTAAGPMPDTVELSGTADPVGELQVPVGGELVGGDRLREMLADWRIHGYVEPGFLSAISAVIDHPEWLSLPGYRVVLLGAGADLGPYRALAAWGADLTLVDLPGAARWRELQKVARAGAATVRFPTWDGVPGADLVRQLPALSAWLTAGTDPQAQLLVGSHARVDGARGVLVAAASDALVAELLAQRPNAAVGYLGGPTDCYAVGPDVMADARRRARSSGRLTDMLRLMSGSQLFQPNYQEEVPDDTGHLWGVADAMLVAQGPNLALAQRLHRWRAIVATEAGRSVSYNVAPPVWSRSVYRHQAMVAAFHGARRFGIRVFEPATARVLLAAKLVADLYGQTGDLGPRPEGLGYRDALHGGLWRQPFVPASILNVLAVSGVPGLIGDRLPFVRH</sequence>